<protein>
    <submittedName>
        <fullName evidence="1">Uncharacterized protein</fullName>
    </submittedName>
</protein>
<dbReference type="Proteomes" id="UP000827872">
    <property type="component" value="Linkage Group LG15"/>
</dbReference>
<sequence length="81" mass="9120">MLELFKKHNRVPSDLVMNEVLNCIKQSNRPDQALDLVKLAANFSLQSTSQLAGRVQKEFPLSEEQRIAVDDMVAMSSNSDE</sequence>
<evidence type="ECO:0000313" key="2">
    <source>
        <dbReference type="Proteomes" id="UP000827872"/>
    </source>
</evidence>
<proteinExistence type="predicted"/>
<name>A0ACB8ETU3_9SAUR</name>
<comment type="caution">
    <text evidence="1">The sequence shown here is derived from an EMBL/GenBank/DDBJ whole genome shotgun (WGS) entry which is preliminary data.</text>
</comment>
<evidence type="ECO:0000313" key="1">
    <source>
        <dbReference type="EMBL" id="KAH7996195.1"/>
    </source>
</evidence>
<organism evidence="1 2">
    <name type="scientific">Sphaerodactylus townsendi</name>
    <dbReference type="NCBI Taxonomy" id="933632"/>
    <lineage>
        <taxon>Eukaryota</taxon>
        <taxon>Metazoa</taxon>
        <taxon>Chordata</taxon>
        <taxon>Craniata</taxon>
        <taxon>Vertebrata</taxon>
        <taxon>Euteleostomi</taxon>
        <taxon>Lepidosauria</taxon>
        <taxon>Squamata</taxon>
        <taxon>Bifurcata</taxon>
        <taxon>Gekkota</taxon>
        <taxon>Sphaerodactylidae</taxon>
        <taxon>Sphaerodactylus</taxon>
    </lineage>
</organism>
<dbReference type="EMBL" id="CM037628">
    <property type="protein sequence ID" value="KAH7996195.1"/>
    <property type="molecule type" value="Genomic_DNA"/>
</dbReference>
<keyword evidence="2" id="KW-1185">Reference proteome</keyword>
<reference evidence="1" key="1">
    <citation type="submission" date="2021-08" db="EMBL/GenBank/DDBJ databases">
        <title>The first chromosome-level gecko genome reveals the dynamic sex chromosomes of Neotropical dwarf geckos (Sphaerodactylidae: Sphaerodactylus).</title>
        <authorList>
            <person name="Pinto B.J."/>
            <person name="Keating S.E."/>
            <person name="Gamble T."/>
        </authorList>
    </citation>
    <scope>NUCLEOTIDE SEQUENCE</scope>
    <source>
        <strain evidence="1">TG3544</strain>
    </source>
</reference>
<gene>
    <name evidence="1" type="ORF">K3G42_002482</name>
</gene>
<accession>A0ACB8ETU3</accession>